<name>A0A426QIN5_9GAMM</name>
<sequence>MSYLFGWDAIWGLFSTRICWGINMTPVSKSVLNTRLTEIDWDFSGDHCASSFSKVHWHPCRFVAQIPATLIGLLTDPGDTVLDPFCGSGTAIVEAQRLGRIATGIDINPVAGLVAKSKLHPVDGMTVAAAASRWKRHTLKKIRLATLDASEAMSAIPQGVQQNKWYSESTLRDLAVLWDAVRASRGEYADIWRAAFSAILLGACNEDRHWGYVCDNTQPKAVRRIDAVDLYMQAVDAYVAAYIDRDEFLGKGVEFPLPQADVIQDDAADAMEKLCSNSIDLVITSPPYFGVCDYIKAQRLSLEWFDMDIEEFRLREIGARSKRHRKSAVSDYLFEMVRVFREVYRLLRGDGYLALIIGESSHRQSVVDELTSVICDIGFEVLVEKERQVPVQRRQHPSLREESVIIARK</sequence>
<dbReference type="GO" id="GO:0008170">
    <property type="term" value="F:N-methyltransferase activity"/>
    <property type="evidence" value="ECO:0007669"/>
    <property type="project" value="InterPro"/>
</dbReference>
<dbReference type="InterPro" id="IPR029063">
    <property type="entry name" value="SAM-dependent_MTases_sf"/>
</dbReference>
<keyword evidence="11" id="KW-1185">Reference proteome</keyword>
<dbReference type="GO" id="GO:0032259">
    <property type="term" value="P:methylation"/>
    <property type="evidence" value="ECO:0007669"/>
    <property type="project" value="UniProtKB-KW"/>
</dbReference>
<comment type="similarity">
    <text evidence="1">Belongs to the N(4)/N(6)-methyltransferase family. N(4) subfamily.</text>
</comment>
<feature type="domain" description="DNA methylase N-4/N-6" evidence="9">
    <location>
        <begin position="56"/>
        <end position="109"/>
    </location>
</feature>
<dbReference type="Pfam" id="PF01555">
    <property type="entry name" value="N6_N4_Mtase"/>
    <property type="match status" value="2"/>
</dbReference>
<feature type="domain" description="DNA methylase N-4/N-6" evidence="9">
    <location>
        <begin position="279"/>
        <end position="409"/>
    </location>
</feature>
<dbReference type="SUPFAM" id="SSF53335">
    <property type="entry name" value="S-adenosyl-L-methionine-dependent methyltransferases"/>
    <property type="match status" value="1"/>
</dbReference>
<evidence type="ECO:0000256" key="6">
    <source>
        <dbReference type="ARBA" id="ARBA00023125"/>
    </source>
</evidence>
<evidence type="ECO:0000256" key="3">
    <source>
        <dbReference type="ARBA" id="ARBA00022679"/>
    </source>
</evidence>
<accession>A0A426QIN5</accession>
<evidence type="ECO:0000313" key="10">
    <source>
        <dbReference type="EMBL" id="RRQ21600.1"/>
    </source>
</evidence>
<dbReference type="InterPro" id="IPR002941">
    <property type="entry name" value="DNA_methylase_N4/N6"/>
</dbReference>
<evidence type="ECO:0000259" key="9">
    <source>
        <dbReference type="Pfam" id="PF01555"/>
    </source>
</evidence>
<evidence type="ECO:0000256" key="2">
    <source>
        <dbReference type="ARBA" id="ARBA00022603"/>
    </source>
</evidence>
<dbReference type="PRINTS" id="PR00508">
    <property type="entry name" value="S21N4MTFRASE"/>
</dbReference>
<evidence type="ECO:0000256" key="5">
    <source>
        <dbReference type="ARBA" id="ARBA00022747"/>
    </source>
</evidence>
<comment type="catalytic activity">
    <reaction evidence="7">
        <text>a 2'-deoxycytidine in DNA + S-adenosyl-L-methionine = an N(4)-methyl-2'-deoxycytidine in DNA + S-adenosyl-L-homocysteine + H(+)</text>
        <dbReference type="Rhea" id="RHEA:16857"/>
        <dbReference type="Rhea" id="RHEA-COMP:11369"/>
        <dbReference type="Rhea" id="RHEA-COMP:13674"/>
        <dbReference type="ChEBI" id="CHEBI:15378"/>
        <dbReference type="ChEBI" id="CHEBI:57856"/>
        <dbReference type="ChEBI" id="CHEBI:59789"/>
        <dbReference type="ChEBI" id="CHEBI:85452"/>
        <dbReference type="ChEBI" id="CHEBI:137933"/>
        <dbReference type="EC" id="2.1.1.113"/>
    </reaction>
</comment>
<dbReference type="AlphaFoldDB" id="A0A426QIN5"/>
<evidence type="ECO:0000256" key="7">
    <source>
        <dbReference type="ARBA" id="ARBA00049120"/>
    </source>
</evidence>
<dbReference type="InterPro" id="IPR001091">
    <property type="entry name" value="RM_Methyltransferase"/>
</dbReference>
<keyword evidence="3" id="KW-0808">Transferase</keyword>
<dbReference type="Proteomes" id="UP000287798">
    <property type="component" value="Unassembled WGS sequence"/>
</dbReference>
<dbReference type="GO" id="GO:0003677">
    <property type="term" value="F:DNA binding"/>
    <property type="evidence" value="ECO:0007669"/>
    <property type="project" value="UniProtKB-KW"/>
</dbReference>
<dbReference type="PROSITE" id="PS00093">
    <property type="entry name" value="N4_MTASE"/>
    <property type="match status" value="1"/>
</dbReference>
<comment type="caution">
    <text evidence="10">The sequence shown here is derived from an EMBL/GenBank/DDBJ whole genome shotgun (WGS) entry which is preliminary data.</text>
</comment>
<evidence type="ECO:0000313" key="11">
    <source>
        <dbReference type="Proteomes" id="UP000287798"/>
    </source>
</evidence>
<dbReference type="Gene3D" id="3.40.50.150">
    <property type="entry name" value="Vaccinia Virus protein VP39"/>
    <property type="match status" value="2"/>
</dbReference>
<keyword evidence="6" id="KW-0238">DNA-binding</keyword>
<gene>
    <name evidence="10" type="ORF">D6C00_06350</name>
</gene>
<dbReference type="InterPro" id="IPR017985">
    <property type="entry name" value="MeTrfase_CN4_CS"/>
</dbReference>
<reference evidence="10 11" key="1">
    <citation type="journal article" date="2010" name="Int. J. Syst. Evol. Microbiol.">
        <title>Thiohalobacter thiocyanaticus gen. nov., sp. nov., a moderately halophilic, sulfur-oxidizing gammaproteobacterium from hypersaline lakes, that utilizes thiocyanate.</title>
        <authorList>
            <person name="Sorokin D.Y."/>
            <person name="Kovaleva O.L."/>
            <person name="Tourova T.P."/>
            <person name="Muyzer G."/>
        </authorList>
    </citation>
    <scope>NUCLEOTIDE SEQUENCE [LARGE SCALE GENOMIC DNA]</scope>
    <source>
        <strain evidence="10 11">Hrh1</strain>
    </source>
</reference>
<organism evidence="10 11">
    <name type="scientific">Thiohalobacter thiocyanaticus</name>
    <dbReference type="NCBI Taxonomy" id="585455"/>
    <lineage>
        <taxon>Bacteria</taxon>
        <taxon>Pseudomonadati</taxon>
        <taxon>Pseudomonadota</taxon>
        <taxon>Gammaproteobacteria</taxon>
        <taxon>Thiohalobacterales</taxon>
        <taxon>Thiohalobacteraceae</taxon>
        <taxon>Thiohalobacter</taxon>
    </lineage>
</organism>
<keyword evidence="2" id="KW-0489">Methyltransferase</keyword>
<evidence type="ECO:0000256" key="8">
    <source>
        <dbReference type="RuleBase" id="RU362026"/>
    </source>
</evidence>
<evidence type="ECO:0000256" key="1">
    <source>
        <dbReference type="ARBA" id="ARBA00010203"/>
    </source>
</evidence>
<dbReference type="EC" id="2.1.1.-" evidence="8"/>
<dbReference type="GO" id="GO:0009307">
    <property type="term" value="P:DNA restriction-modification system"/>
    <property type="evidence" value="ECO:0007669"/>
    <property type="project" value="UniProtKB-KW"/>
</dbReference>
<evidence type="ECO:0000256" key="4">
    <source>
        <dbReference type="ARBA" id="ARBA00022691"/>
    </source>
</evidence>
<dbReference type="GO" id="GO:0015667">
    <property type="term" value="F:site-specific DNA-methyltransferase (cytosine-N4-specific) activity"/>
    <property type="evidence" value="ECO:0007669"/>
    <property type="project" value="UniProtKB-EC"/>
</dbReference>
<protein>
    <recommendedName>
        <fullName evidence="8">Methyltransferase</fullName>
        <ecNumber evidence="8">2.1.1.-</ecNumber>
    </recommendedName>
</protein>
<keyword evidence="5" id="KW-0680">Restriction system</keyword>
<keyword evidence="4" id="KW-0949">S-adenosyl-L-methionine</keyword>
<dbReference type="EMBL" id="QZMU01000001">
    <property type="protein sequence ID" value="RRQ21600.1"/>
    <property type="molecule type" value="Genomic_DNA"/>
</dbReference>
<proteinExistence type="inferred from homology"/>